<evidence type="ECO:0000313" key="3">
    <source>
        <dbReference type="Proteomes" id="UP000198607"/>
    </source>
</evidence>
<dbReference type="Proteomes" id="UP000198607">
    <property type="component" value="Unassembled WGS sequence"/>
</dbReference>
<organism evidence="2 3">
    <name type="scientific">Propionivibrio dicarboxylicus</name>
    <dbReference type="NCBI Taxonomy" id="83767"/>
    <lineage>
        <taxon>Bacteria</taxon>
        <taxon>Pseudomonadati</taxon>
        <taxon>Pseudomonadota</taxon>
        <taxon>Betaproteobacteria</taxon>
        <taxon>Rhodocyclales</taxon>
        <taxon>Rhodocyclaceae</taxon>
        <taxon>Propionivibrio</taxon>
    </lineage>
</organism>
<evidence type="ECO:0000256" key="1">
    <source>
        <dbReference type="SAM" id="SignalP"/>
    </source>
</evidence>
<dbReference type="Pfam" id="PF19577">
    <property type="entry name" value="DcaP"/>
    <property type="match status" value="1"/>
</dbReference>
<dbReference type="OrthoDB" id="190887at2"/>
<dbReference type="InterPro" id="IPR045748">
    <property type="entry name" value="DcaP"/>
</dbReference>
<dbReference type="SUPFAM" id="SSF56935">
    <property type="entry name" value="Porins"/>
    <property type="match status" value="1"/>
</dbReference>
<sequence length="439" mass="47028">MTHVKKIVAALSAVGMIAASAPVFAGEVEELRAAVQKLLARVEQLEAQKAAAPAPAAAPAAAAPAPAAVVVTAGDLPNSIKVPGTNTSLRVYGYVQTDATYDMRGKNSDTKDNGDWSSMIAAQPLNKSADGQRKGQLYMTARTSRLGIETSTASDVGPIGTKIEADFNAPNDHGGELLTNSQLFRLRHAYGTVGRFLVGQTWSNFSDMDSFVDSVDYNGVGTQTFVRQPQIRYTQPINASTSLAVAVENPQSYSAGTSTSFDRTPDVTARFTTKGNWGHLSASTIFQQYRNDQHSKSALGLGIGGSLKISANDTIVAQVKGGNGIGRYMLNSLVQSAYENGTGIDLWKTVGGHVGLTHAWAPTIRSNLIYAYTRFSGNAALESQTDVNQKINEAMINTFWTVAKNTEVGIEYAYGQRTTFANDKGTQNRINATFRYNLF</sequence>
<dbReference type="AlphaFoldDB" id="A0A1G7VGJ3"/>
<keyword evidence="3" id="KW-1185">Reference proteome</keyword>
<feature type="chain" id="PRO_5011752799" evidence="1">
    <location>
        <begin position="26"/>
        <end position="439"/>
    </location>
</feature>
<gene>
    <name evidence="2" type="ORF">SAMN05660652_00191</name>
</gene>
<accession>A0A1G7VGJ3</accession>
<name>A0A1G7VGJ3_9RHOO</name>
<dbReference type="STRING" id="83767.SAMN05660652_00191"/>
<protein>
    <submittedName>
        <fullName evidence="2">Porin subfamily protein</fullName>
    </submittedName>
</protein>
<reference evidence="2 3" key="1">
    <citation type="submission" date="2016-10" db="EMBL/GenBank/DDBJ databases">
        <authorList>
            <person name="de Groot N.N."/>
        </authorList>
    </citation>
    <scope>NUCLEOTIDE SEQUENCE [LARGE SCALE GENOMIC DNA]</scope>
    <source>
        <strain evidence="2 3">DSM 5885</strain>
    </source>
</reference>
<proteinExistence type="predicted"/>
<evidence type="ECO:0000313" key="2">
    <source>
        <dbReference type="EMBL" id="SDG58853.1"/>
    </source>
</evidence>
<dbReference type="EMBL" id="FNCY01000001">
    <property type="protein sequence ID" value="SDG58853.1"/>
    <property type="molecule type" value="Genomic_DNA"/>
</dbReference>
<feature type="signal peptide" evidence="1">
    <location>
        <begin position="1"/>
        <end position="25"/>
    </location>
</feature>
<dbReference type="RefSeq" id="WP_091932064.1">
    <property type="nucleotide sequence ID" value="NZ_FNCY01000001.1"/>
</dbReference>
<keyword evidence="1" id="KW-0732">Signal</keyword>